<feature type="transmembrane region" description="Helical" evidence="1">
    <location>
        <begin position="78"/>
        <end position="100"/>
    </location>
</feature>
<feature type="transmembrane region" description="Helical" evidence="1">
    <location>
        <begin position="206"/>
        <end position="228"/>
    </location>
</feature>
<dbReference type="HOGENOM" id="CLU_1072902_0_0_11"/>
<keyword evidence="1" id="KW-0812">Transmembrane</keyword>
<comment type="caution">
    <text evidence="2">The sequence shown here is derived from an EMBL/GenBank/DDBJ whole genome shotgun (WGS) entry which is preliminary data.</text>
</comment>
<dbReference type="AlphaFoldDB" id="K0V218"/>
<feature type="transmembrane region" description="Helical" evidence="1">
    <location>
        <begin position="6"/>
        <end position="28"/>
    </location>
</feature>
<accession>K0V218</accession>
<dbReference type="InterPro" id="IPR033459">
    <property type="entry name" value="AveC-like"/>
</dbReference>
<name>K0V218_MYCVA</name>
<feature type="transmembrane region" description="Helical" evidence="1">
    <location>
        <begin position="35"/>
        <end position="58"/>
    </location>
</feature>
<feature type="transmembrane region" description="Helical" evidence="1">
    <location>
        <begin position="120"/>
        <end position="139"/>
    </location>
</feature>
<dbReference type="EMBL" id="ALQA01000091">
    <property type="protein sequence ID" value="EJZ05054.1"/>
    <property type="molecule type" value="Genomic_DNA"/>
</dbReference>
<evidence type="ECO:0000256" key="1">
    <source>
        <dbReference type="SAM" id="Phobius"/>
    </source>
</evidence>
<keyword evidence="1" id="KW-0472">Membrane</keyword>
<sequence>MPTALVVGQAFAYIGGIAFLAFGVYLSIRRGRLHPLLLVSISAISFSWIEAPYDWAVYAQFPPELPRMPSWWPLNMTWGGGLPSAVPIGYIAYFVLPAVIGAALGRRVVARFEWRRPQTLLVVGFLVGFFWALVFNGFFGPRFGVFYYGYVIDGLALFQGTRYQYPVYDAVAMGLQMMVLTYLLGRTDDQGRNVIEVWSDRRSSSKVGSALLSVAAVVVVGHVMYAAVFAPHLATKLGGYVTEGPTEQLFPHIENQPR</sequence>
<proteinExistence type="predicted"/>
<feature type="transmembrane region" description="Helical" evidence="1">
    <location>
        <begin position="165"/>
        <end position="185"/>
    </location>
</feature>
<protein>
    <recommendedName>
        <fullName evidence="4">DUF5135 domain-containing protein</fullName>
    </recommendedName>
</protein>
<evidence type="ECO:0000313" key="2">
    <source>
        <dbReference type="EMBL" id="EJZ05054.1"/>
    </source>
</evidence>
<dbReference type="Pfam" id="PF17198">
    <property type="entry name" value="AveC_like"/>
    <property type="match status" value="1"/>
</dbReference>
<dbReference type="PATRIC" id="fig|1194972.3.peg.5301"/>
<reference evidence="2 3" key="1">
    <citation type="journal article" date="2012" name="J. Bacteriol.">
        <title>Complete Genome Sequence of Mycobacterium vaccae Type Strain ATCC 25954.</title>
        <authorList>
            <person name="Ho Y.S."/>
            <person name="Adroub S.A."/>
            <person name="Abadi M."/>
            <person name="Al Alwan B."/>
            <person name="Alkhateeb R."/>
            <person name="Gao G."/>
            <person name="Ragab A."/>
            <person name="Ali S."/>
            <person name="van Soolingen D."/>
            <person name="Bitter W."/>
            <person name="Pain A."/>
            <person name="Abdallah A.M."/>
        </authorList>
    </citation>
    <scope>NUCLEOTIDE SEQUENCE [LARGE SCALE GENOMIC DNA]</scope>
    <source>
        <strain evidence="2 3">ATCC 25954</strain>
    </source>
</reference>
<organism evidence="2 3">
    <name type="scientific">Mycolicibacterium vaccae ATCC 25954</name>
    <dbReference type="NCBI Taxonomy" id="1194972"/>
    <lineage>
        <taxon>Bacteria</taxon>
        <taxon>Bacillati</taxon>
        <taxon>Actinomycetota</taxon>
        <taxon>Actinomycetes</taxon>
        <taxon>Mycobacteriales</taxon>
        <taxon>Mycobacteriaceae</taxon>
        <taxon>Mycolicibacterium</taxon>
    </lineage>
</organism>
<dbReference type="eggNOG" id="ENOG5033PUQ">
    <property type="taxonomic scope" value="Bacteria"/>
</dbReference>
<keyword evidence="3" id="KW-1185">Reference proteome</keyword>
<gene>
    <name evidence="2" type="ORF">MVAC_26636</name>
</gene>
<keyword evidence="1" id="KW-1133">Transmembrane helix</keyword>
<evidence type="ECO:0000313" key="3">
    <source>
        <dbReference type="Proteomes" id="UP000006072"/>
    </source>
</evidence>
<evidence type="ECO:0008006" key="4">
    <source>
        <dbReference type="Google" id="ProtNLM"/>
    </source>
</evidence>
<dbReference type="Proteomes" id="UP000006072">
    <property type="component" value="Unassembled WGS sequence"/>
</dbReference>